<reference evidence="4 5" key="1">
    <citation type="submission" date="2022-12" db="EMBL/GenBank/DDBJ databases">
        <title>Chromosome-scale assembly of the Ensete ventricosum genome.</title>
        <authorList>
            <person name="Dussert Y."/>
            <person name="Stocks J."/>
            <person name="Wendawek A."/>
            <person name="Woldeyes F."/>
            <person name="Nichols R.A."/>
            <person name="Borrell J.S."/>
        </authorList>
    </citation>
    <scope>NUCLEOTIDE SEQUENCE [LARGE SCALE GENOMIC DNA]</scope>
    <source>
        <strain evidence="5">cv. Maze</strain>
        <tissue evidence="4">Seeds</tissue>
    </source>
</reference>
<comment type="caution">
    <text evidence="4">The sequence shown here is derived from an EMBL/GenBank/DDBJ whole genome shotgun (WGS) entry which is preliminary data.</text>
</comment>
<keyword evidence="2" id="KW-0378">Hydrolase</keyword>
<dbReference type="PANTHER" id="PTHR12655:SF0">
    <property type="entry name" value="ACYL-COENZYME A THIOESTERASE 9, MITOCHONDRIAL"/>
    <property type="match status" value="1"/>
</dbReference>
<dbReference type="GO" id="GO:0047617">
    <property type="term" value="F:fatty acyl-CoA hydrolase activity"/>
    <property type="evidence" value="ECO:0007669"/>
    <property type="project" value="TreeGrafter"/>
</dbReference>
<name>A0AAV8QH26_ENSVE</name>
<comment type="similarity">
    <text evidence="1">Belongs to the acyl coenzyme A hydrolase family.</text>
</comment>
<proteinExistence type="inferred from homology"/>
<dbReference type="PANTHER" id="PTHR12655">
    <property type="entry name" value="ACYL-COA THIOESTERASE"/>
    <property type="match status" value="1"/>
</dbReference>
<dbReference type="InterPro" id="IPR029069">
    <property type="entry name" value="HotDog_dom_sf"/>
</dbReference>
<dbReference type="GO" id="GO:0006637">
    <property type="term" value="P:acyl-CoA metabolic process"/>
    <property type="evidence" value="ECO:0007669"/>
    <property type="project" value="TreeGrafter"/>
</dbReference>
<sequence>MSSSAAGKPPQGSSTAAISPDSPSPIQVVSTSASPFDESPPHIDANSLIRKPLSLWSGLYHSSVTNALWEACSKDGAQIGKLLEDLDVLAGAIAAKLLHVARIVMMMIALQGRSCDVTWVGHSSIEVQNEVTQQDDSQSSDPLALTANFTFVVCDSRTGNGPTMLIPENLLTPELRTSEISNTFFFTFTGNLDALKNGLKISQCSACHRRRNPSGALSEWMPIK</sequence>
<feature type="region of interest" description="Disordered" evidence="3">
    <location>
        <begin position="1"/>
        <end position="42"/>
    </location>
</feature>
<evidence type="ECO:0000256" key="1">
    <source>
        <dbReference type="ARBA" id="ARBA00010458"/>
    </source>
</evidence>
<dbReference type="Proteomes" id="UP001222027">
    <property type="component" value="Unassembled WGS sequence"/>
</dbReference>
<organism evidence="4 5">
    <name type="scientific">Ensete ventricosum</name>
    <name type="common">Abyssinian banana</name>
    <name type="synonym">Musa ensete</name>
    <dbReference type="NCBI Taxonomy" id="4639"/>
    <lineage>
        <taxon>Eukaryota</taxon>
        <taxon>Viridiplantae</taxon>
        <taxon>Streptophyta</taxon>
        <taxon>Embryophyta</taxon>
        <taxon>Tracheophyta</taxon>
        <taxon>Spermatophyta</taxon>
        <taxon>Magnoliopsida</taxon>
        <taxon>Liliopsida</taxon>
        <taxon>Zingiberales</taxon>
        <taxon>Musaceae</taxon>
        <taxon>Ensete</taxon>
    </lineage>
</organism>
<dbReference type="SUPFAM" id="SSF54637">
    <property type="entry name" value="Thioesterase/thiol ester dehydrase-isomerase"/>
    <property type="match status" value="1"/>
</dbReference>
<gene>
    <name evidence="4" type="ORF">OPV22_021414</name>
</gene>
<protein>
    <submittedName>
        <fullName evidence="4">Uncharacterized protein</fullName>
    </submittedName>
</protein>
<feature type="compositionally biased region" description="Polar residues" evidence="3">
    <location>
        <begin position="24"/>
        <end position="34"/>
    </location>
</feature>
<dbReference type="EMBL" id="JAQQAF010000006">
    <property type="protein sequence ID" value="KAJ8477687.1"/>
    <property type="molecule type" value="Genomic_DNA"/>
</dbReference>
<evidence type="ECO:0000313" key="5">
    <source>
        <dbReference type="Proteomes" id="UP001222027"/>
    </source>
</evidence>
<evidence type="ECO:0000256" key="2">
    <source>
        <dbReference type="ARBA" id="ARBA00022801"/>
    </source>
</evidence>
<keyword evidence="5" id="KW-1185">Reference proteome</keyword>
<evidence type="ECO:0000256" key="3">
    <source>
        <dbReference type="SAM" id="MobiDB-lite"/>
    </source>
</evidence>
<dbReference type="AlphaFoldDB" id="A0AAV8QH26"/>
<evidence type="ECO:0000313" key="4">
    <source>
        <dbReference type="EMBL" id="KAJ8477687.1"/>
    </source>
</evidence>
<feature type="compositionally biased region" description="Polar residues" evidence="3">
    <location>
        <begin position="1"/>
        <end position="17"/>
    </location>
</feature>
<dbReference type="Gene3D" id="3.10.129.10">
    <property type="entry name" value="Hotdog Thioesterase"/>
    <property type="match status" value="1"/>
</dbReference>
<accession>A0AAV8QH26</accession>